<dbReference type="PANTHER" id="PTHR48100:SF1">
    <property type="entry name" value="HISTIDINE PHOSPHATASE FAMILY PROTEIN-RELATED"/>
    <property type="match status" value="1"/>
</dbReference>
<dbReference type="Gene3D" id="3.40.50.1240">
    <property type="entry name" value="Phosphoglycerate mutase-like"/>
    <property type="match status" value="1"/>
</dbReference>
<reference evidence="3" key="1">
    <citation type="journal article" date="2014" name="Front. Microbiol.">
        <title>High frequency of phylogenetically diverse reductive dehalogenase-homologous genes in deep subseafloor sedimentary metagenomes.</title>
        <authorList>
            <person name="Kawai M."/>
            <person name="Futagami T."/>
            <person name="Toyoda A."/>
            <person name="Takaki Y."/>
            <person name="Nishi S."/>
            <person name="Hori S."/>
            <person name="Arai W."/>
            <person name="Tsubouchi T."/>
            <person name="Morono Y."/>
            <person name="Uchiyama I."/>
            <person name="Ito T."/>
            <person name="Fujiyama A."/>
            <person name="Inagaki F."/>
            <person name="Takami H."/>
        </authorList>
    </citation>
    <scope>NUCLEOTIDE SEQUENCE</scope>
    <source>
        <strain evidence="3">Expedition CK06-06</strain>
    </source>
</reference>
<sequence>SQRCDPTQGLTFSEIVMTLFILVRHGQTRWNREERFRGRADLLLNETGLRQAFAAALHVKGWPIAAIYSSPLKRALETAKIIANQLGLPVKPLDGLIDIDFGSWQGLSAKEAAKQDSELYNMWLEFPHQVRFPRGESLADVRQRVLAAVDGIAAEHGEQTVILVSHMVVCKVLLCAMLGLDDSNFWQVRQDVCAVNTFEVRDGVPTVTLVNDTCHLKSPATG</sequence>
<dbReference type="Pfam" id="PF00300">
    <property type="entry name" value="His_Phos_1"/>
    <property type="match status" value="1"/>
</dbReference>
<dbReference type="GO" id="GO:0005737">
    <property type="term" value="C:cytoplasm"/>
    <property type="evidence" value="ECO:0007669"/>
    <property type="project" value="TreeGrafter"/>
</dbReference>
<dbReference type="PROSITE" id="PS00175">
    <property type="entry name" value="PG_MUTASE"/>
    <property type="match status" value="1"/>
</dbReference>
<dbReference type="InterPro" id="IPR001345">
    <property type="entry name" value="PG/BPGM_mutase_AS"/>
</dbReference>
<keyword evidence="2" id="KW-0413">Isomerase</keyword>
<evidence type="ECO:0000256" key="1">
    <source>
        <dbReference type="ARBA" id="ARBA00023152"/>
    </source>
</evidence>
<dbReference type="PANTHER" id="PTHR48100">
    <property type="entry name" value="BROAD-SPECIFICITY PHOSPHATASE YOR283W-RELATED"/>
    <property type="match status" value="1"/>
</dbReference>
<protein>
    <recommendedName>
        <fullName evidence="4">Histidine phosphatase family protein</fullName>
    </recommendedName>
</protein>
<feature type="non-terminal residue" evidence="3">
    <location>
        <position position="1"/>
    </location>
</feature>
<dbReference type="SMART" id="SM00855">
    <property type="entry name" value="PGAM"/>
    <property type="match status" value="1"/>
</dbReference>
<dbReference type="CDD" id="cd07067">
    <property type="entry name" value="HP_PGM_like"/>
    <property type="match status" value="1"/>
</dbReference>
<dbReference type="GO" id="GO:0016791">
    <property type="term" value="F:phosphatase activity"/>
    <property type="evidence" value="ECO:0007669"/>
    <property type="project" value="TreeGrafter"/>
</dbReference>
<dbReference type="InterPro" id="IPR029033">
    <property type="entry name" value="His_PPase_superfam"/>
</dbReference>
<accession>X0VKW7</accession>
<dbReference type="AlphaFoldDB" id="X0VKW7"/>
<organism evidence="3">
    <name type="scientific">marine sediment metagenome</name>
    <dbReference type="NCBI Taxonomy" id="412755"/>
    <lineage>
        <taxon>unclassified sequences</taxon>
        <taxon>metagenomes</taxon>
        <taxon>ecological metagenomes</taxon>
    </lineage>
</organism>
<name>X0VKW7_9ZZZZ</name>
<comment type="caution">
    <text evidence="3">The sequence shown here is derived from an EMBL/GenBank/DDBJ whole genome shotgun (WGS) entry which is preliminary data.</text>
</comment>
<gene>
    <name evidence="3" type="ORF">S01H1_56491</name>
</gene>
<evidence type="ECO:0000313" key="3">
    <source>
        <dbReference type="EMBL" id="GAG18900.1"/>
    </source>
</evidence>
<dbReference type="EMBL" id="BARS01036787">
    <property type="protein sequence ID" value="GAG18900.1"/>
    <property type="molecule type" value="Genomic_DNA"/>
</dbReference>
<evidence type="ECO:0000256" key="2">
    <source>
        <dbReference type="ARBA" id="ARBA00023235"/>
    </source>
</evidence>
<keyword evidence="1" id="KW-0324">Glycolysis</keyword>
<dbReference type="SUPFAM" id="SSF53254">
    <property type="entry name" value="Phosphoglycerate mutase-like"/>
    <property type="match status" value="1"/>
</dbReference>
<evidence type="ECO:0008006" key="4">
    <source>
        <dbReference type="Google" id="ProtNLM"/>
    </source>
</evidence>
<dbReference type="InterPro" id="IPR013078">
    <property type="entry name" value="His_Pase_superF_clade-1"/>
</dbReference>
<proteinExistence type="predicted"/>
<dbReference type="InterPro" id="IPR050275">
    <property type="entry name" value="PGM_Phosphatase"/>
</dbReference>